<evidence type="ECO:0000313" key="14">
    <source>
        <dbReference type="RefSeq" id="XP_028260782.1"/>
    </source>
</evidence>
<evidence type="ECO:0000256" key="10">
    <source>
        <dbReference type="PROSITE-ProRule" id="PRU00848"/>
    </source>
</evidence>
<dbReference type="GO" id="GO:0032259">
    <property type="term" value="P:methylation"/>
    <property type="evidence" value="ECO:0007669"/>
    <property type="project" value="UniProtKB-KW"/>
</dbReference>
<comment type="catalytic activity">
    <reaction evidence="8">
        <text>a 5'-end 5'-phospho-ribonucleoside-RNA + S-adenosyl-L-methionine = a 5'-end (5'-methylphospho)-ribonucleoside-RNA + S-adenosyl-L-homocysteine</text>
        <dbReference type="Rhea" id="RHEA:58656"/>
        <dbReference type="Rhea" id="RHEA-COMP:15179"/>
        <dbReference type="Rhea" id="RHEA-COMP:15181"/>
        <dbReference type="ChEBI" id="CHEBI:57856"/>
        <dbReference type="ChEBI" id="CHEBI:59789"/>
        <dbReference type="ChEBI" id="CHEBI:138282"/>
        <dbReference type="ChEBI" id="CHEBI:142776"/>
    </reaction>
</comment>
<dbReference type="PROSITE" id="PS51515">
    <property type="entry name" value="BIN3_SAM"/>
    <property type="match status" value="1"/>
</dbReference>
<comment type="catalytic activity">
    <reaction evidence="7">
        <text>a 5'-end 5'-phospho-ribonucleoside-RNA + 2 S-adenosyl-L-methionine = a 5'-end (5'-bismethylphospho)-ribonucleoside-RNA + 2 S-adenosyl-L-homocysteine</text>
        <dbReference type="Rhea" id="RHEA:58640"/>
        <dbReference type="Rhea" id="RHEA-COMP:15179"/>
        <dbReference type="Rhea" id="RHEA-COMP:15182"/>
        <dbReference type="ChEBI" id="CHEBI:57856"/>
        <dbReference type="ChEBI" id="CHEBI:59789"/>
        <dbReference type="ChEBI" id="CHEBI:138282"/>
        <dbReference type="ChEBI" id="CHEBI:142777"/>
    </reaction>
</comment>
<dbReference type="InParanoid" id="A0A6P7ID20"/>
<keyword evidence="5 11" id="KW-0808">Transferase</keyword>
<feature type="domain" description="Bin3-type SAM" evidence="12">
    <location>
        <begin position="1"/>
        <end position="260"/>
    </location>
</feature>
<gene>
    <name evidence="14" type="primary">bcdin3d</name>
</gene>
<evidence type="ECO:0000256" key="5">
    <source>
        <dbReference type="ARBA" id="ARBA00022679"/>
    </source>
</evidence>
<evidence type="ECO:0000256" key="3">
    <source>
        <dbReference type="ARBA" id="ARBA00022490"/>
    </source>
</evidence>
<dbReference type="FunFam" id="3.40.50.150:FF:000138">
    <property type="entry name" value="BCDIN3 domain containing RNA methyltransferase"/>
    <property type="match status" value="1"/>
</dbReference>
<evidence type="ECO:0000259" key="12">
    <source>
        <dbReference type="PROSITE" id="PS51515"/>
    </source>
</evidence>
<dbReference type="EC" id="2.1.1.-" evidence="11"/>
<evidence type="ECO:0000256" key="4">
    <source>
        <dbReference type="ARBA" id="ARBA00022603"/>
    </source>
</evidence>
<reference evidence="14" key="1">
    <citation type="submission" date="2025-08" db="UniProtKB">
        <authorList>
            <consortium name="RefSeq"/>
        </authorList>
    </citation>
    <scope>IDENTIFICATION</scope>
</reference>
<evidence type="ECO:0000256" key="6">
    <source>
        <dbReference type="ARBA" id="ARBA00022691"/>
    </source>
</evidence>
<keyword evidence="4 11" id="KW-0489">Methyltransferase</keyword>
<dbReference type="Gene3D" id="3.40.50.150">
    <property type="entry name" value="Vaccinia Virus protein VP39"/>
    <property type="match status" value="1"/>
</dbReference>
<organism evidence="13 14">
    <name type="scientific">Parambassis ranga</name>
    <name type="common">Indian glassy fish</name>
    <dbReference type="NCBI Taxonomy" id="210632"/>
    <lineage>
        <taxon>Eukaryota</taxon>
        <taxon>Metazoa</taxon>
        <taxon>Chordata</taxon>
        <taxon>Craniata</taxon>
        <taxon>Vertebrata</taxon>
        <taxon>Euteleostomi</taxon>
        <taxon>Actinopterygii</taxon>
        <taxon>Neopterygii</taxon>
        <taxon>Teleostei</taxon>
        <taxon>Neoteleostei</taxon>
        <taxon>Acanthomorphata</taxon>
        <taxon>Ovalentaria</taxon>
        <taxon>Ambassidae</taxon>
        <taxon>Parambassis</taxon>
    </lineage>
</organism>
<evidence type="ECO:0000256" key="7">
    <source>
        <dbReference type="ARBA" id="ARBA00044650"/>
    </source>
</evidence>
<dbReference type="FunCoup" id="A0A6P7ID20">
    <property type="interactions" value="639"/>
</dbReference>
<dbReference type="RefSeq" id="XP_028260782.1">
    <property type="nucleotide sequence ID" value="XM_028404981.1"/>
</dbReference>
<dbReference type="Pfam" id="PF06859">
    <property type="entry name" value="Bin3"/>
    <property type="match status" value="1"/>
</dbReference>
<keyword evidence="13" id="KW-1185">Reference proteome</keyword>
<dbReference type="GO" id="GO:0005737">
    <property type="term" value="C:cytoplasm"/>
    <property type="evidence" value="ECO:0007669"/>
    <property type="project" value="UniProtKB-SubCell"/>
</dbReference>
<evidence type="ECO:0000256" key="9">
    <source>
        <dbReference type="ARBA" id="ARBA00045273"/>
    </source>
</evidence>
<dbReference type="OrthoDB" id="273070at2759"/>
<evidence type="ECO:0000256" key="8">
    <source>
        <dbReference type="ARBA" id="ARBA00044707"/>
    </source>
</evidence>
<dbReference type="PANTHER" id="PTHR12315:SF1">
    <property type="entry name" value="RNA 5'-MONOPHOSPHATE METHYLTRANSFERASE"/>
    <property type="match status" value="1"/>
</dbReference>
<dbReference type="GO" id="GO:0008173">
    <property type="term" value="F:RNA methyltransferase activity"/>
    <property type="evidence" value="ECO:0007669"/>
    <property type="project" value="UniProtKB-UniRule"/>
</dbReference>
<dbReference type="GeneID" id="114435336"/>
<name>A0A6P7ID20_9TELE</name>
<protein>
    <recommendedName>
        <fullName evidence="11">RNA methyltransferase</fullName>
        <ecNumber evidence="11">2.1.1.-</ecNumber>
    </recommendedName>
</protein>
<dbReference type="GO" id="GO:2000632">
    <property type="term" value="P:negative regulation of pre-miRNA processing"/>
    <property type="evidence" value="ECO:0007669"/>
    <property type="project" value="TreeGrafter"/>
</dbReference>
<evidence type="ECO:0000256" key="2">
    <source>
        <dbReference type="ARBA" id="ARBA00008361"/>
    </source>
</evidence>
<dbReference type="InterPro" id="IPR010675">
    <property type="entry name" value="Bin3_C"/>
</dbReference>
<dbReference type="SUPFAM" id="SSF53335">
    <property type="entry name" value="S-adenosyl-L-methionine-dependent methyltransferases"/>
    <property type="match status" value="1"/>
</dbReference>
<dbReference type="CDD" id="cd02440">
    <property type="entry name" value="AdoMet_MTases"/>
    <property type="match status" value="1"/>
</dbReference>
<keyword evidence="6 10" id="KW-0949">S-adenosyl-L-methionine</keyword>
<dbReference type="InterPro" id="IPR039772">
    <property type="entry name" value="Bin3-like"/>
</dbReference>
<comment type="subcellular location">
    <subcellularLocation>
        <location evidence="1">Cytoplasm</location>
    </subcellularLocation>
</comment>
<dbReference type="Proteomes" id="UP000515145">
    <property type="component" value="Chromosome 5"/>
</dbReference>
<dbReference type="CTD" id="144233"/>
<comment type="function">
    <text evidence="9">O-methyltransferase that specifically monomethylates 5'-monophosphate of cytoplasmic histidyl tRNA (tRNA(His)), acting as a capping enzyme by protecting tRNA(His) from cleavage by DICER1. Also able, with less efficiently, to methylate the 5' monophosphate of a subset of pre-miRNAs, acting as a negative regulator of miRNA processing. The 5' monophosphate of pre-miRNAs is recognized by DICER1 and is required for pre-miRNAs processing: methylation at this position reduces the processing of pre-miRNAs by DICER1. Was also reported to mediate dimethylation of pre-miR-145; however dimethylation cannot be reproduced by another group which observes a monomethylation of pre-miR-145.</text>
</comment>
<dbReference type="InterPro" id="IPR029063">
    <property type="entry name" value="SAM-dependent_MTases_sf"/>
</dbReference>
<dbReference type="AlphaFoldDB" id="A0A6P7ID20"/>
<dbReference type="InterPro" id="IPR024160">
    <property type="entry name" value="BIN3_SAM-bd_dom"/>
</dbReference>
<comment type="similarity">
    <text evidence="2 11">Belongs to the methyltransferase superfamily.</text>
</comment>
<proteinExistence type="inferred from homology"/>
<keyword evidence="3" id="KW-0963">Cytoplasm</keyword>
<sequence length="260" mass="29527">MFSARKHFGDGHNTMATCALSSDAEDEINDPGAAPYGNFINYYTFNPPENRLSLIPATLLQDLGFSDGHDGATLVLDVGCNSGELSVALYEHLVQEPERRKVRLLGFDLDETLIQRAQQSNPLRDSITFIPLDITKDSSQLQDYLHQHSCPHFHLCLCLAVTMWVHLNHGDSGLLQLLSRLASVSQHLLLEAQPWKCYRSAARRLRKLGRSDFDHFKTLKIRGDMADHAREHLETRCGMELIQSFGSTAWDRKLLLFRRR</sequence>
<evidence type="ECO:0000256" key="1">
    <source>
        <dbReference type="ARBA" id="ARBA00004496"/>
    </source>
</evidence>
<evidence type="ECO:0000256" key="11">
    <source>
        <dbReference type="RuleBase" id="RU367087"/>
    </source>
</evidence>
<dbReference type="GO" id="GO:0008171">
    <property type="term" value="F:O-methyltransferase activity"/>
    <property type="evidence" value="ECO:0007669"/>
    <property type="project" value="UniProtKB-UniRule"/>
</dbReference>
<dbReference type="PANTHER" id="PTHR12315">
    <property type="entry name" value="BICOID-INTERACTING PROTEIN RELATED"/>
    <property type="match status" value="1"/>
</dbReference>
<accession>A0A6P7ID20</accession>
<evidence type="ECO:0000313" key="13">
    <source>
        <dbReference type="Proteomes" id="UP000515145"/>
    </source>
</evidence>